<dbReference type="Gene3D" id="3.40.395.10">
    <property type="entry name" value="Adenoviral Proteinase, Chain A"/>
    <property type="match status" value="1"/>
</dbReference>
<evidence type="ECO:0000313" key="2">
    <source>
        <dbReference type="Proteomes" id="UP000019116"/>
    </source>
</evidence>
<dbReference type="Gramene" id="TraesRN2A0100987800.1">
    <property type="protein sequence ID" value="TraesRN2A0100987800.1"/>
    <property type="gene ID" value="TraesRN2A0100987800"/>
</dbReference>
<keyword evidence="2" id="KW-1185">Reference proteome</keyword>
<dbReference type="Gramene" id="TraesCS2A03G1005200.1">
    <property type="protein sequence ID" value="TraesCS2A03G1005200.1.CDS"/>
    <property type="gene ID" value="TraesCS2A03G1005200"/>
</dbReference>
<reference evidence="1" key="1">
    <citation type="submission" date="2018-08" db="EMBL/GenBank/DDBJ databases">
        <authorList>
            <person name="Rossello M."/>
        </authorList>
    </citation>
    <scope>NUCLEOTIDE SEQUENCE [LARGE SCALE GENOMIC DNA]</scope>
    <source>
        <strain evidence="1">cv. Chinese Spring</strain>
    </source>
</reference>
<reference evidence="1" key="2">
    <citation type="submission" date="2018-10" db="UniProtKB">
        <authorList>
            <consortium name="EnsemblPlants"/>
        </authorList>
    </citation>
    <scope>IDENTIFICATION</scope>
</reference>
<gene>
    <name evidence="1" type="primary">LOC123190172</name>
</gene>
<dbReference type="InterPro" id="IPR038765">
    <property type="entry name" value="Papain-like_cys_pep_sf"/>
</dbReference>
<proteinExistence type="predicted"/>
<dbReference type="RefSeq" id="XP_044458703.1">
    <property type="nucleotide sequence ID" value="XM_044602768.1"/>
</dbReference>
<dbReference type="Gramene" id="TraesCS2A02G420300.1">
    <property type="protein sequence ID" value="TraesCS2A02G420300.1"/>
    <property type="gene ID" value="TraesCS2A02G420300"/>
</dbReference>
<evidence type="ECO:0000313" key="1">
    <source>
        <dbReference type="EnsemblPlants" id="TraesCS2A02G420300.1"/>
    </source>
</evidence>
<dbReference type="OrthoDB" id="690980at2759"/>
<dbReference type="Proteomes" id="UP000019116">
    <property type="component" value="Chromosome 2A"/>
</dbReference>
<dbReference type="GeneID" id="123190172"/>
<dbReference type="SUPFAM" id="SSF54001">
    <property type="entry name" value="Cysteine proteinases"/>
    <property type="match status" value="1"/>
</dbReference>
<name>A0A3B6B4W4_WHEAT</name>
<organism evidence="1">
    <name type="scientific">Triticum aestivum</name>
    <name type="common">Wheat</name>
    <dbReference type="NCBI Taxonomy" id="4565"/>
    <lineage>
        <taxon>Eukaryota</taxon>
        <taxon>Viridiplantae</taxon>
        <taxon>Streptophyta</taxon>
        <taxon>Embryophyta</taxon>
        <taxon>Tracheophyta</taxon>
        <taxon>Spermatophyta</taxon>
        <taxon>Magnoliopsida</taxon>
        <taxon>Liliopsida</taxon>
        <taxon>Poales</taxon>
        <taxon>Poaceae</taxon>
        <taxon>BOP clade</taxon>
        <taxon>Pooideae</taxon>
        <taxon>Triticodae</taxon>
        <taxon>Triticeae</taxon>
        <taxon>Triticinae</taxon>
        <taxon>Triticum</taxon>
    </lineage>
</organism>
<accession>A0A3B6B4W4</accession>
<dbReference type="EnsemblPlants" id="TraesCS2A02G420300.1">
    <property type="protein sequence ID" value="TraesCS2A02G420300.1"/>
    <property type="gene ID" value="TraesCS2A02G420300"/>
</dbReference>
<dbReference type="AlphaFoldDB" id="A0A3B6B4W4"/>
<evidence type="ECO:0008006" key="3">
    <source>
        <dbReference type="Google" id="ProtNLM"/>
    </source>
</evidence>
<sequence length="137" mass="16163">MDCWSMYLMDKDTKVMMVLDPTETDEMDEMQMKHEDHAKKFQLRFCSLMNNYFGNGIVDPNGWKIVHPLVVQHEPCSREDSGIYITHYFTNFTGLYLRSTLNQEHIDQKRKKLAYEIVSMKGNKGDIPDFLFDVIID</sequence>
<protein>
    <recommendedName>
        <fullName evidence="3">Ubiquitin-like protease family profile domain-containing protein</fullName>
    </recommendedName>
</protein>